<proteinExistence type="predicted"/>
<protein>
    <recommendedName>
        <fullName evidence="2">SHD domain-containing protein</fullName>
    </recommendedName>
</protein>
<feature type="non-terminal residue" evidence="3">
    <location>
        <position position="1"/>
    </location>
</feature>
<reference evidence="3" key="1">
    <citation type="submission" date="2021-09" db="EMBL/GenBank/DDBJ databases">
        <authorList>
            <consortium name="Pathogen Informatics"/>
        </authorList>
    </citation>
    <scope>NUCLEOTIDE SEQUENCE</scope>
</reference>
<feature type="region of interest" description="Disordered" evidence="1">
    <location>
        <begin position="1"/>
        <end position="104"/>
    </location>
</feature>
<feature type="region of interest" description="Disordered" evidence="1">
    <location>
        <begin position="706"/>
        <end position="730"/>
    </location>
</feature>
<comment type="caution">
    <text evidence="3">The sequence shown here is derived from an EMBL/GenBank/DDBJ whole genome shotgun (WGS) entry which is preliminary data.</text>
</comment>
<sequence>MIASKIHSFDNQTISDDQMIPPNATGPMESSEDTENDRQTFTSFTDTRGRDEPETSSLIQASGSGRSEIFEPKEKAMTARKKSTASNDINVERKESTSISEKASVDSPNHLYDIQQHHVIPETESTVNYDTNSYYENAEGQITDTAEATNFKQTDNSTFYQQGTEHEQYDYSYHEPQTQSYDEVQNINYSYRTTPYQNYEQQQQQNEVPANYQNYDQMNYATTYQSYDQQLAMSQDYAQQPIAMQNYDQQPTELSDYGTSQYDQSQGYNYNSYDVCTSSYVPTANNQNYASQTGSEIYPGIVKETSNDYGTQYNQQYTAENPPVSIHSDDYRSPVIPQYITPLFPAVISSELNPFSWEAQERAVATTATEPISQYVTQLSRPISAETYQQKEVPMGSDSDVQNAEEMKRKSPLRPAPPSPSVERSIPPTRPPMPLSPNLKYSTEPPSLHQKSSSKLAESESEDAWAQFKKLTERATTAVKSSEEMMKELEKTTVAKDIKDESYLAQIGGSQAYIPEQAYKQAREQKTLIAPAKEKKMKHGKSKKMPKPELTLAQEDDMDRAAMELAKKMAATRVDLQDWKPPAGQQGPSTPVEKSHEFSDETQEPNNSTWAGFDDSQAGFELPPSESGFFASASAAPVSPKEAFGDSIAVCGEVNNDLIDEDYDPFNVCSADDLVKEAKARVAAVIAAEETEKDINLFATTTKINQQKSDISSSTQEGGSPASSRPLGFDDEFRVEDDATSTPSPLYDEDDSVPLTDFPSKFTGDGWEMMIRYPIKKKIMSDRYWKPCYVRLRDNTLFMFNSKTEQKPFMEILLQ</sequence>
<feature type="domain" description="SHD" evidence="2">
    <location>
        <begin position="766"/>
        <end position="815"/>
    </location>
</feature>
<feature type="compositionally biased region" description="Basic and acidic residues" evidence="1">
    <location>
        <begin position="68"/>
        <end position="77"/>
    </location>
</feature>
<evidence type="ECO:0000256" key="1">
    <source>
        <dbReference type="SAM" id="MobiDB-lite"/>
    </source>
</evidence>
<feature type="compositionally biased region" description="Polar residues" evidence="1">
    <location>
        <begin position="706"/>
        <end position="723"/>
    </location>
</feature>
<accession>A0A8J2QBB6</accession>
<feature type="compositionally biased region" description="Polar residues" evidence="1">
    <location>
        <begin position="55"/>
        <end position="65"/>
    </location>
</feature>
<dbReference type="PROSITE" id="PS51070">
    <property type="entry name" value="SHD"/>
    <property type="match status" value="1"/>
</dbReference>
<dbReference type="OrthoDB" id="10063141at2759"/>
<dbReference type="GO" id="GO:0006897">
    <property type="term" value="P:endocytosis"/>
    <property type="evidence" value="ECO:0007669"/>
    <property type="project" value="InterPro"/>
</dbReference>
<name>A0A8J2QBB6_9BILA</name>
<dbReference type="Proteomes" id="UP000746747">
    <property type="component" value="Unassembled WGS sequence"/>
</dbReference>
<feature type="region of interest" description="Disordered" evidence="1">
    <location>
        <begin position="387"/>
        <end position="464"/>
    </location>
</feature>
<keyword evidence="4" id="KW-1185">Reference proteome</keyword>
<evidence type="ECO:0000313" key="3">
    <source>
        <dbReference type="EMBL" id="CAG9541006.1"/>
    </source>
</evidence>
<dbReference type="SUPFAM" id="SSF50729">
    <property type="entry name" value="PH domain-like"/>
    <property type="match status" value="1"/>
</dbReference>
<gene>
    <name evidence="3" type="ORF">CJOHNSTONI_LOCUS10468</name>
</gene>
<feature type="region of interest" description="Disordered" evidence="1">
    <location>
        <begin position="528"/>
        <end position="555"/>
    </location>
</feature>
<feature type="region of interest" description="Disordered" evidence="1">
    <location>
        <begin position="573"/>
        <end position="636"/>
    </location>
</feature>
<organism evidence="3 4">
    <name type="scientific">Cercopithifilaria johnstoni</name>
    <dbReference type="NCBI Taxonomy" id="2874296"/>
    <lineage>
        <taxon>Eukaryota</taxon>
        <taxon>Metazoa</taxon>
        <taxon>Ecdysozoa</taxon>
        <taxon>Nematoda</taxon>
        <taxon>Chromadorea</taxon>
        <taxon>Rhabditida</taxon>
        <taxon>Spirurina</taxon>
        <taxon>Spiruromorpha</taxon>
        <taxon>Filarioidea</taxon>
        <taxon>Onchocercidae</taxon>
        <taxon>Cercopithifilaria</taxon>
    </lineage>
</organism>
<dbReference type="EMBL" id="CAKAEH010002073">
    <property type="protein sequence ID" value="CAG9541006.1"/>
    <property type="molecule type" value="Genomic_DNA"/>
</dbReference>
<feature type="compositionally biased region" description="Low complexity" evidence="1">
    <location>
        <begin position="623"/>
        <end position="636"/>
    </location>
</feature>
<dbReference type="AlphaFoldDB" id="A0A8J2QBB6"/>
<evidence type="ECO:0000313" key="4">
    <source>
        <dbReference type="Proteomes" id="UP000746747"/>
    </source>
</evidence>
<evidence type="ECO:0000259" key="2">
    <source>
        <dbReference type="PROSITE" id="PS51070"/>
    </source>
</evidence>
<feature type="compositionally biased region" description="Basic residues" evidence="1">
    <location>
        <begin position="535"/>
        <end position="545"/>
    </location>
</feature>
<dbReference type="InterPro" id="IPR012320">
    <property type="entry name" value="SHD_dom"/>
</dbReference>